<dbReference type="EMBL" id="KV744816">
    <property type="protein sequence ID" value="OCK85623.1"/>
    <property type="molecule type" value="Genomic_DNA"/>
</dbReference>
<dbReference type="PANTHER" id="PTHR48022:SF81">
    <property type="entry name" value="MAJOR FACILITATOR SUPERFAMILY (MFS) PROFILE DOMAIN-CONTAINING PROTEIN"/>
    <property type="match status" value="1"/>
</dbReference>
<dbReference type="InterPro" id="IPR036259">
    <property type="entry name" value="MFS_trans_sf"/>
</dbReference>
<comment type="subcellular location">
    <subcellularLocation>
        <location evidence="1">Membrane</location>
        <topology evidence="1">Multi-pass membrane protein</topology>
    </subcellularLocation>
</comment>
<evidence type="ECO:0000256" key="4">
    <source>
        <dbReference type="ARBA" id="ARBA00023136"/>
    </source>
</evidence>
<dbReference type="Pfam" id="PF00083">
    <property type="entry name" value="Sugar_tr"/>
    <property type="match status" value="1"/>
</dbReference>
<dbReference type="Gene3D" id="1.20.1250.20">
    <property type="entry name" value="MFS general substrate transporter like domains"/>
    <property type="match status" value="2"/>
</dbReference>
<accession>A0A8E2JKB9</accession>
<feature type="transmembrane region" description="Helical" evidence="6">
    <location>
        <begin position="96"/>
        <end position="120"/>
    </location>
</feature>
<protein>
    <recommendedName>
        <fullName evidence="9">General substrate transporter</fullName>
    </recommendedName>
</protein>
<feature type="transmembrane region" description="Helical" evidence="6">
    <location>
        <begin position="239"/>
        <end position="261"/>
    </location>
</feature>
<dbReference type="PANTHER" id="PTHR48022">
    <property type="entry name" value="PLASTIDIC GLUCOSE TRANSPORTER 4"/>
    <property type="match status" value="1"/>
</dbReference>
<reference evidence="7 8" key="1">
    <citation type="journal article" date="2016" name="Nat. Commun.">
        <title>Ectomycorrhizal ecology is imprinted in the genome of the dominant symbiotic fungus Cenococcum geophilum.</title>
        <authorList>
            <consortium name="DOE Joint Genome Institute"/>
            <person name="Peter M."/>
            <person name="Kohler A."/>
            <person name="Ohm R.A."/>
            <person name="Kuo A."/>
            <person name="Krutzmann J."/>
            <person name="Morin E."/>
            <person name="Arend M."/>
            <person name="Barry K.W."/>
            <person name="Binder M."/>
            <person name="Choi C."/>
            <person name="Clum A."/>
            <person name="Copeland A."/>
            <person name="Grisel N."/>
            <person name="Haridas S."/>
            <person name="Kipfer T."/>
            <person name="LaButti K."/>
            <person name="Lindquist E."/>
            <person name="Lipzen A."/>
            <person name="Maire R."/>
            <person name="Meier B."/>
            <person name="Mihaltcheva S."/>
            <person name="Molinier V."/>
            <person name="Murat C."/>
            <person name="Poggeler S."/>
            <person name="Quandt C.A."/>
            <person name="Sperisen C."/>
            <person name="Tritt A."/>
            <person name="Tisserant E."/>
            <person name="Crous P.W."/>
            <person name="Henrissat B."/>
            <person name="Nehls U."/>
            <person name="Egli S."/>
            <person name="Spatafora J.W."/>
            <person name="Grigoriev I.V."/>
            <person name="Martin F.M."/>
        </authorList>
    </citation>
    <scope>NUCLEOTIDE SEQUENCE [LARGE SCALE GENOMIC DNA]</scope>
    <source>
        <strain evidence="7 8">CBS 459.81</strain>
    </source>
</reference>
<name>A0A8E2JKB9_9PEZI</name>
<evidence type="ECO:0000256" key="2">
    <source>
        <dbReference type="ARBA" id="ARBA00022692"/>
    </source>
</evidence>
<organism evidence="7 8">
    <name type="scientific">Lepidopterella palustris CBS 459.81</name>
    <dbReference type="NCBI Taxonomy" id="1314670"/>
    <lineage>
        <taxon>Eukaryota</taxon>
        <taxon>Fungi</taxon>
        <taxon>Dikarya</taxon>
        <taxon>Ascomycota</taxon>
        <taxon>Pezizomycotina</taxon>
        <taxon>Dothideomycetes</taxon>
        <taxon>Pleosporomycetidae</taxon>
        <taxon>Mytilinidiales</taxon>
        <taxon>Argynnaceae</taxon>
        <taxon>Lepidopterella</taxon>
    </lineage>
</organism>
<dbReference type="GO" id="GO:0016020">
    <property type="term" value="C:membrane"/>
    <property type="evidence" value="ECO:0007669"/>
    <property type="project" value="UniProtKB-SubCell"/>
</dbReference>
<dbReference type="InterPro" id="IPR005828">
    <property type="entry name" value="MFS_sugar_transport-like"/>
</dbReference>
<keyword evidence="3 6" id="KW-1133">Transmembrane helix</keyword>
<dbReference type="OrthoDB" id="508119at2759"/>
<dbReference type="GO" id="GO:0005351">
    <property type="term" value="F:carbohydrate:proton symporter activity"/>
    <property type="evidence" value="ECO:0007669"/>
    <property type="project" value="TreeGrafter"/>
</dbReference>
<proteinExistence type="predicted"/>
<sequence length="402" mass="44251">MAKFNIRAILAAVKADRRAYLLATVASFGGMLFGWDIGLIDGVLTMDHSSTFSNLQGKIVSVLQTGCFFGAPHHSILATSCKYCPLLGSIMQTCRAIITTSLTQLYIVGIMLSFVVNYGINQQINTLSAAKWRIPFALWLVEKNRLRDTGKALARVRSKAVDGPTVVQELDEIIADFHGQERLPLKSQLKALCDSKGLYPTPLFIINYFAPQIFQSIGVQGSSAGLFATTRINPTKAGAALTGANIFSIVCFYPLVVFHSFGWGPIPFVLSSECSPTKVRPLIMAAALMAQWLFNFVIAKADAHHAGKDHLRIFFAVRCVLHNHGCLHVFFVPETKNVPLESICLLFEGNVIKGCLQDTIPRHSRAEKLQKHHITNDEDSDFDDGEVGHKGLVTKVQHIKEV</sequence>
<evidence type="ECO:0008006" key="9">
    <source>
        <dbReference type="Google" id="ProtNLM"/>
    </source>
</evidence>
<evidence type="ECO:0000256" key="3">
    <source>
        <dbReference type="ARBA" id="ARBA00022989"/>
    </source>
</evidence>
<evidence type="ECO:0000313" key="7">
    <source>
        <dbReference type="EMBL" id="OCK85623.1"/>
    </source>
</evidence>
<feature type="region of interest" description="Disordered" evidence="5">
    <location>
        <begin position="367"/>
        <end position="386"/>
    </location>
</feature>
<dbReference type="SUPFAM" id="SSF103473">
    <property type="entry name" value="MFS general substrate transporter"/>
    <property type="match status" value="1"/>
</dbReference>
<keyword evidence="8" id="KW-1185">Reference proteome</keyword>
<evidence type="ECO:0000256" key="6">
    <source>
        <dbReference type="SAM" id="Phobius"/>
    </source>
</evidence>
<evidence type="ECO:0000313" key="8">
    <source>
        <dbReference type="Proteomes" id="UP000250266"/>
    </source>
</evidence>
<dbReference type="AlphaFoldDB" id="A0A8E2JKB9"/>
<feature type="transmembrane region" description="Helical" evidence="6">
    <location>
        <begin position="20"/>
        <end position="40"/>
    </location>
</feature>
<keyword evidence="2 6" id="KW-0812">Transmembrane</keyword>
<evidence type="ECO:0000256" key="1">
    <source>
        <dbReference type="ARBA" id="ARBA00004141"/>
    </source>
</evidence>
<dbReference type="InterPro" id="IPR050360">
    <property type="entry name" value="MFS_Sugar_Transporters"/>
</dbReference>
<keyword evidence="4 6" id="KW-0472">Membrane</keyword>
<evidence type="ECO:0000256" key="5">
    <source>
        <dbReference type="SAM" id="MobiDB-lite"/>
    </source>
</evidence>
<dbReference type="Proteomes" id="UP000250266">
    <property type="component" value="Unassembled WGS sequence"/>
</dbReference>
<gene>
    <name evidence="7" type="ORF">K432DRAFT_450357</name>
</gene>
<feature type="transmembrane region" description="Helical" evidence="6">
    <location>
        <begin position="281"/>
        <end position="298"/>
    </location>
</feature>